<sequence length="80" mass="9037">MRQVNLNECRYQIGNRANLPENIRAFSSEVDTGSHKENASKQESNAPFRFHRNGALAKPARRHAGQGRDAGYCFDETSEQ</sequence>
<reference evidence="2 3" key="1">
    <citation type="submission" date="2019-03" db="EMBL/GenBank/DDBJ databases">
        <title>Bradyrhizobium diversity isolated from nodules of Chamaecrista fasciculata.</title>
        <authorList>
            <person name="Klepa M.S."/>
            <person name="Urquiaga M.O."/>
            <person name="Hungria M."/>
            <person name="Delamuta J.R."/>
        </authorList>
    </citation>
    <scope>NUCLEOTIDE SEQUENCE [LARGE SCALE GENOMIC DNA]</scope>
    <source>
        <strain evidence="2 3">CNPSo 3448</strain>
    </source>
</reference>
<name>A0A4Y9LIM4_9BRAD</name>
<evidence type="ECO:0000313" key="3">
    <source>
        <dbReference type="Proteomes" id="UP000297966"/>
    </source>
</evidence>
<dbReference type="EMBL" id="SPQT01000023">
    <property type="protein sequence ID" value="TFV43430.1"/>
    <property type="molecule type" value="Genomic_DNA"/>
</dbReference>
<evidence type="ECO:0000256" key="1">
    <source>
        <dbReference type="SAM" id="MobiDB-lite"/>
    </source>
</evidence>
<organism evidence="2 3">
    <name type="scientific">Bradyrhizobium niftali</name>
    <dbReference type="NCBI Taxonomy" id="2560055"/>
    <lineage>
        <taxon>Bacteria</taxon>
        <taxon>Pseudomonadati</taxon>
        <taxon>Pseudomonadota</taxon>
        <taxon>Alphaproteobacteria</taxon>
        <taxon>Hyphomicrobiales</taxon>
        <taxon>Nitrobacteraceae</taxon>
        <taxon>Bradyrhizobium</taxon>
    </lineage>
</organism>
<dbReference type="OrthoDB" id="8243378at2"/>
<evidence type="ECO:0000313" key="2">
    <source>
        <dbReference type="EMBL" id="TFV43430.1"/>
    </source>
</evidence>
<accession>A0A4Y9LIM4</accession>
<keyword evidence="3" id="KW-1185">Reference proteome</keyword>
<gene>
    <name evidence="2" type="ORF">E4K65_31820</name>
</gene>
<feature type="region of interest" description="Disordered" evidence="1">
    <location>
        <begin position="29"/>
        <end position="80"/>
    </location>
</feature>
<protein>
    <submittedName>
        <fullName evidence="2">Uncharacterized protein</fullName>
    </submittedName>
</protein>
<dbReference type="Proteomes" id="UP000297966">
    <property type="component" value="Unassembled WGS sequence"/>
</dbReference>
<dbReference type="AlphaFoldDB" id="A0A4Y9LIM4"/>
<comment type="caution">
    <text evidence="2">The sequence shown here is derived from an EMBL/GenBank/DDBJ whole genome shotgun (WGS) entry which is preliminary data.</text>
</comment>
<proteinExistence type="predicted"/>